<organism evidence="5 6">
    <name type="scientific">Linum tenue</name>
    <dbReference type="NCBI Taxonomy" id="586396"/>
    <lineage>
        <taxon>Eukaryota</taxon>
        <taxon>Viridiplantae</taxon>
        <taxon>Streptophyta</taxon>
        <taxon>Embryophyta</taxon>
        <taxon>Tracheophyta</taxon>
        <taxon>Spermatophyta</taxon>
        <taxon>Magnoliopsida</taxon>
        <taxon>eudicotyledons</taxon>
        <taxon>Gunneridae</taxon>
        <taxon>Pentapetalae</taxon>
        <taxon>rosids</taxon>
        <taxon>fabids</taxon>
        <taxon>Malpighiales</taxon>
        <taxon>Linaceae</taxon>
        <taxon>Linum</taxon>
    </lineage>
</organism>
<dbReference type="EMBL" id="CAMGYJ010000003">
    <property type="protein sequence ID" value="CAI0389847.1"/>
    <property type="molecule type" value="Genomic_DNA"/>
</dbReference>
<dbReference type="Proteomes" id="UP001154282">
    <property type="component" value="Unassembled WGS sequence"/>
</dbReference>
<dbReference type="AlphaFoldDB" id="A0AAV0HX20"/>
<gene>
    <name evidence="4" type="ORF">LITE_LOCUS6460</name>
    <name evidence="5" type="ORF">LITE_LOCUS6478</name>
</gene>
<dbReference type="InterPro" id="IPR029058">
    <property type="entry name" value="AB_hydrolase_fold"/>
</dbReference>
<comment type="similarity">
    <text evidence="1">Belongs to the AB hydrolase superfamily.</text>
</comment>
<protein>
    <recommendedName>
        <fullName evidence="3">AB hydrolase-1 domain-containing protein</fullName>
    </recommendedName>
</protein>
<keyword evidence="6" id="KW-1185">Reference proteome</keyword>
<reference evidence="5" key="1">
    <citation type="submission" date="2022-08" db="EMBL/GenBank/DDBJ databases">
        <authorList>
            <person name="Gutierrez-Valencia J."/>
        </authorList>
    </citation>
    <scope>NUCLEOTIDE SEQUENCE</scope>
</reference>
<name>A0AAV0HX20_9ROSI</name>
<dbReference type="EMBL" id="CAMGYJ010000003">
    <property type="protein sequence ID" value="CAI0389826.1"/>
    <property type="molecule type" value="Genomic_DNA"/>
</dbReference>
<evidence type="ECO:0000313" key="6">
    <source>
        <dbReference type="Proteomes" id="UP001154282"/>
    </source>
</evidence>
<evidence type="ECO:0000256" key="2">
    <source>
        <dbReference type="ARBA" id="ARBA00022801"/>
    </source>
</evidence>
<evidence type="ECO:0000259" key="3">
    <source>
        <dbReference type="Pfam" id="PF12697"/>
    </source>
</evidence>
<sequence>MVMQTSLRESMNARSIGSPNCGETMVLAHGYGADQSAWDDVLPGLAAHYRVVVFDWSFSGAVKDPNFFDPDRYATYEGFASDLVGLIDEMGLESVVFVGHSMSGMVGCIASVKRPELFSRLVLVGASPRYMNSDDYEGGFGQSDIEDLMNNIETNFPNWAQAFAAMVVGGDQPSTAVEKFAGSLRRIRPEVALAVAKTVFYCDYRELLGKVSTPTTIVQTTRDVAVPTSVAYFIQEKIRGKSTVEIVDTDGHFPHLTAPNELLDVLGGVLGFEAN</sequence>
<dbReference type="Pfam" id="PF12697">
    <property type="entry name" value="Abhydrolase_6"/>
    <property type="match status" value="1"/>
</dbReference>
<dbReference type="InterPro" id="IPR000073">
    <property type="entry name" value="AB_hydrolase_1"/>
</dbReference>
<dbReference type="GO" id="GO:0016787">
    <property type="term" value="F:hydrolase activity"/>
    <property type="evidence" value="ECO:0007669"/>
    <property type="project" value="UniProtKB-KW"/>
</dbReference>
<dbReference type="FunFam" id="3.40.50.1820:FF:000042">
    <property type="entry name" value="probable strigolactone esterase DAD2"/>
    <property type="match status" value="1"/>
</dbReference>
<proteinExistence type="inferred from homology"/>
<comment type="caution">
    <text evidence="5">The sequence shown here is derived from an EMBL/GenBank/DDBJ whole genome shotgun (WGS) entry which is preliminary data.</text>
</comment>
<evidence type="ECO:0000313" key="4">
    <source>
        <dbReference type="EMBL" id="CAI0389826.1"/>
    </source>
</evidence>
<dbReference type="PANTHER" id="PTHR43039">
    <property type="entry name" value="ESTERASE-RELATED"/>
    <property type="match status" value="1"/>
</dbReference>
<feature type="domain" description="AB hydrolase-1" evidence="3">
    <location>
        <begin position="25"/>
        <end position="264"/>
    </location>
</feature>
<dbReference type="Gene3D" id="3.40.50.1820">
    <property type="entry name" value="alpha/beta hydrolase"/>
    <property type="match status" value="1"/>
</dbReference>
<evidence type="ECO:0000313" key="5">
    <source>
        <dbReference type="EMBL" id="CAI0389847.1"/>
    </source>
</evidence>
<dbReference type="SUPFAM" id="SSF53474">
    <property type="entry name" value="alpha/beta-Hydrolases"/>
    <property type="match status" value="1"/>
</dbReference>
<keyword evidence="2" id="KW-0378">Hydrolase</keyword>
<evidence type="ECO:0000256" key="1">
    <source>
        <dbReference type="ARBA" id="ARBA00008645"/>
    </source>
</evidence>
<accession>A0AAV0HX20</accession>